<dbReference type="AlphaFoldDB" id="A0A9W4UB86"/>
<name>A0A9W4UB86_9PLEO</name>
<comment type="caution">
    <text evidence="2">The sequence shown here is derived from an EMBL/GenBank/DDBJ whole genome shotgun (WGS) entry which is preliminary data.</text>
</comment>
<gene>
    <name evidence="2" type="ORF">PDIGIT_LOCUS6149</name>
</gene>
<proteinExistence type="predicted"/>
<organism evidence="2 3">
    <name type="scientific">Periconia digitata</name>
    <dbReference type="NCBI Taxonomy" id="1303443"/>
    <lineage>
        <taxon>Eukaryota</taxon>
        <taxon>Fungi</taxon>
        <taxon>Dikarya</taxon>
        <taxon>Ascomycota</taxon>
        <taxon>Pezizomycotina</taxon>
        <taxon>Dothideomycetes</taxon>
        <taxon>Pleosporomycetidae</taxon>
        <taxon>Pleosporales</taxon>
        <taxon>Massarineae</taxon>
        <taxon>Periconiaceae</taxon>
        <taxon>Periconia</taxon>
    </lineage>
</organism>
<evidence type="ECO:0000256" key="1">
    <source>
        <dbReference type="SAM" id="MobiDB-lite"/>
    </source>
</evidence>
<keyword evidence="3" id="KW-1185">Reference proteome</keyword>
<protein>
    <submittedName>
        <fullName evidence="2">Uncharacterized protein</fullName>
    </submittedName>
</protein>
<feature type="compositionally biased region" description="Low complexity" evidence="1">
    <location>
        <begin position="22"/>
        <end position="32"/>
    </location>
</feature>
<feature type="region of interest" description="Disordered" evidence="1">
    <location>
        <begin position="22"/>
        <end position="43"/>
    </location>
</feature>
<reference evidence="2" key="1">
    <citation type="submission" date="2023-01" db="EMBL/GenBank/DDBJ databases">
        <authorList>
            <person name="Van Ghelder C."/>
            <person name="Rancurel C."/>
        </authorList>
    </citation>
    <scope>NUCLEOTIDE SEQUENCE</scope>
    <source>
        <strain evidence="2">CNCM I-4278</strain>
    </source>
</reference>
<evidence type="ECO:0000313" key="3">
    <source>
        <dbReference type="Proteomes" id="UP001152607"/>
    </source>
</evidence>
<dbReference type="EMBL" id="CAOQHR010000004">
    <property type="protein sequence ID" value="CAI6333113.1"/>
    <property type="molecule type" value="Genomic_DNA"/>
</dbReference>
<evidence type="ECO:0000313" key="2">
    <source>
        <dbReference type="EMBL" id="CAI6333113.1"/>
    </source>
</evidence>
<accession>A0A9W4UB86</accession>
<sequence length="84" mass="9147">MFHAAHERYGQPISKALLVLFPSPSRPSSSRSQADKMQPRHHPCGHLPAELISTILAGRGSRLLPLPNALSFAASCIDHGRILQ</sequence>
<dbReference type="Proteomes" id="UP001152607">
    <property type="component" value="Unassembled WGS sequence"/>
</dbReference>